<feature type="region of interest" description="Disordered" evidence="1">
    <location>
        <begin position="178"/>
        <end position="203"/>
    </location>
</feature>
<dbReference type="PANTHER" id="PTHR30121:SF6">
    <property type="entry name" value="SLR6007 PROTEIN"/>
    <property type="match status" value="1"/>
</dbReference>
<comment type="caution">
    <text evidence="3">The sequence shown here is derived from an EMBL/GenBank/DDBJ whole genome shotgun (WGS) entry which is preliminary data.</text>
</comment>
<dbReference type="InterPro" id="IPR027417">
    <property type="entry name" value="P-loop_NTPase"/>
</dbReference>
<dbReference type="Proteomes" id="UP001596244">
    <property type="component" value="Unassembled WGS sequence"/>
</dbReference>
<dbReference type="InterPro" id="IPR051162">
    <property type="entry name" value="T4SS_component"/>
</dbReference>
<dbReference type="InterPro" id="IPR019476">
    <property type="entry name" value="T4SS_TraD_DNA-bd"/>
</dbReference>
<feature type="region of interest" description="Disordered" evidence="1">
    <location>
        <begin position="720"/>
        <end position="766"/>
    </location>
</feature>
<evidence type="ECO:0000256" key="1">
    <source>
        <dbReference type="SAM" id="MobiDB-lite"/>
    </source>
</evidence>
<keyword evidence="4" id="KW-1185">Reference proteome</keyword>
<dbReference type="PANTHER" id="PTHR30121">
    <property type="entry name" value="UNCHARACTERIZED PROTEIN YJGR-RELATED"/>
    <property type="match status" value="1"/>
</dbReference>
<organism evidence="3 4">
    <name type="scientific">Corynebacterium nasicanis</name>
    <dbReference type="NCBI Taxonomy" id="1448267"/>
    <lineage>
        <taxon>Bacteria</taxon>
        <taxon>Bacillati</taxon>
        <taxon>Actinomycetota</taxon>
        <taxon>Actinomycetes</taxon>
        <taxon>Mycobacteriales</taxon>
        <taxon>Corynebacteriaceae</taxon>
        <taxon>Corynebacterium</taxon>
    </lineage>
</organism>
<name>A0ABW1QBJ6_9CORY</name>
<feature type="domain" description="Type IV secretion system coupling protein TraD DNA-binding" evidence="2">
    <location>
        <begin position="321"/>
        <end position="640"/>
    </location>
</feature>
<protein>
    <submittedName>
        <fullName evidence="3">Type IV secretory system conjugative DNA transfer family protein</fullName>
    </submittedName>
</protein>
<reference evidence="4" key="1">
    <citation type="journal article" date="2019" name="Int. J. Syst. Evol. Microbiol.">
        <title>The Global Catalogue of Microorganisms (GCM) 10K type strain sequencing project: providing services to taxonomists for standard genome sequencing and annotation.</title>
        <authorList>
            <consortium name="The Broad Institute Genomics Platform"/>
            <consortium name="The Broad Institute Genome Sequencing Center for Infectious Disease"/>
            <person name="Wu L."/>
            <person name="Ma J."/>
        </authorList>
    </citation>
    <scope>NUCLEOTIDE SEQUENCE [LARGE SCALE GENOMIC DNA]</scope>
    <source>
        <strain evidence="4">CCUG 51943</strain>
    </source>
</reference>
<gene>
    <name evidence="3" type="ORF">ACFPUZ_07050</name>
</gene>
<evidence type="ECO:0000313" key="3">
    <source>
        <dbReference type="EMBL" id="MFC6146558.1"/>
    </source>
</evidence>
<dbReference type="RefSeq" id="WP_377001075.1">
    <property type="nucleotide sequence ID" value="NZ_JBHSQE010000004.1"/>
</dbReference>
<dbReference type="Gene3D" id="3.40.50.300">
    <property type="entry name" value="P-loop containing nucleotide triphosphate hydrolases"/>
    <property type="match status" value="2"/>
</dbReference>
<dbReference type="CDD" id="cd01127">
    <property type="entry name" value="TrwB_TraG_TraD_VirD4"/>
    <property type="match status" value="2"/>
</dbReference>
<dbReference type="SUPFAM" id="SSF52540">
    <property type="entry name" value="P-loop containing nucleoside triphosphate hydrolases"/>
    <property type="match status" value="1"/>
</dbReference>
<sequence>MNAPDITSPQSHEPPVSTRKKASALCWREIYFNNMTDLATASSVFEQLCANGMLGTIVLEARATNTGMRWLIGARQGKIAEISQLLGSQLDVHLAAPKDPRRPVEMASRFQLKGSPPSTDPARTHAVIRSMFSAAGQLADGEEICLQLLIGRRILPPVHPRATEAGWIELLSQAAKHAVGSPPPKSSRQNAPRSAKTGLDDLHGAHGHLRVGVSGTASIKRSYQLINQMLGLFRVMEASGSRITLREDSPVRLNKVSLPWRWTLRFRSCDLPGLSGWPIGEPPLPLIGNLHPKLLPPPTLVATPRSFAIANAPGRDDRVGIPIKDALFHSHLLGPTGSGKSTVLENLILADINAGLGTLVIDPKGDLVSDLLERIPAHRHADVVILDPTSPTPVGFNPLATTPETAHVAADSLLSTFEALFKENWGIRTADVLSASLLTLARHPDANLLWLEPLLTNPQFRKKVLKDSDDPLGVDNFWQRYEALKPERQFQEIAPVLNKLRQIILRPGLRAMLGQASPHFSIDELLSDGKIVLLSLNKGRVGSEAAKLLGALVVSHLWTKILERQSLPARKRTPVTVYIDEVHDFLAGIPGDLADALAQARSLGVGFILANQYRDQLTPAMQTAIDANTRSKIVFGLGGHDAAAVAKRASPLEPADFQLLGKYQIYANLMQSGKATDWFSATTLPPARPIQDGSDLYASSHASYGVCASETEAELLDLLRAPAPEASAPVGRTPRAPTPEEEPQVKVGRTPRTGSNPAPENQEPRP</sequence>
<evidence type="ECO:0000259" key="2">
    <source>
        <dbReference type="Pfam" id="PF10412"/>
    </source>
</evidence>
<evidence type="ECO:0000313" key="4">
    <source>
        <dbReference type="Proteomes" id="UP001596244"/>
    </source>
</evidence>
<dbReference type="Pfam" id="PF10412">
    <property type="entry name" value="TrwB_AAD_bind"/>
    <property type="match status" value="1"/>
</dbReference>
<proteinExistence type="predicted"/>
<accession>A0ABW1QBJ6</accession>
<dbReference type="EMBL" id="JBHSQE010000004">
    <property type="protein sequence ID" value="MFC6146558.1"/>
    <property type="molecule type" value="Genomic_DNA"/>
</dbReference>